<name>A0A2R6AGG9_9ARCH</name>
<evidence type="ECO:0000313" key="3">
    <source>
        <dbReference type="Proteomes" id="UP000240569"/>
    </source>
</evidence>
<accession>A0A2R6AGG9</accession>
<organism evidence="2 3">
    <name type="scientific">Candidatus Marsarchaeota G1 archaeon BE_D</name>
    <dbReference type="NCBI Taxonomy" id="1978156"/>
    <lineage>
        <taxon>Archaea</taxon>
        <taxon>Candidatus Marsarchaeota</taxon>
        <taxon>Candidatus Marsarchaeota group 1</taxon>
    </lineage>
</organism>
<comment type="caution">
    <text evidence="2">The sequence shown here is derived from an EMBL/GenBank/DDBJ whole genome shotgun (WGS) entry which is preliminary data.</text>
</comment>
<gene>
    <name evidence="2" type="ORF">B9Q02_06210</name>
</gene>
<dbReference type="AlphaFoldDB" id="A0A2R6AGG9"/>
<keyword evidence="2" id="KW-0238">DNA-binding</keyword>
<dbReference type="SUPFAM" id="SSF81593">
    <property type="entry name" value="Nucleotidyltransferase substrate binding subunit/domain"/>
    <property type="match status" value="1"/>
</dbReference>
<dbReference type="PROSITE" id="PS50910">
    <property type="entry name" value="HEPN"/>
    <property type="match status" value="1"/>
</dbReference>
<dbReference type="Proteomes" id="UP000240569">
    <property type="component" value="Unassembled WGS sequence"/>
</dbReference>
<evidence type="ECO:0000259" key="1">
    <source>
        <dbReference type="PROSITE" id="PS50910"/>
    </source>
</evidence>
<dbReference type="SMART" id="SM00748">
    <property type="entry name" value="HEPN"/>
    <property type="match status" value="1"/>
</dbReference>
<dbReference type="EMBL" id="NEXD01000030">
    <property type="protein sequence ID" value="PSN85477.1"/>
    <property type="molecule type" value="Genomic_DNA"/>
</dbReference>
<feature type="domain" description="HEPN" evidence="1">
    <location>
        <begin position="10"/>
        <end position="114"/>
    </location>
</feature>
<proteinExistence type="predicted"/>
<dbReference type="Pfam" id="PF05168">
    <property type="entry name" value="HEPN"/>
    <property type="match status" value="1"/>
</dbReference>
<protein>
    <submittedName>
        <fullName evidence="2">DNA-binding protein</fullName>
    </submittedName>
</protein>
<dbReference type="Gene3D" id="1.20.120.330">
    <property type="entry name" value="Nucleotidyltransferases domain 2"/>
    <property type="match status" value="1"/>
</dbReference>
<sequence>MSGKRVERLKRRALRLLEDARADFEQGFYDLSCFHSEQALQLFVQAIVFELFAKEYAGHGLRELLGYLSKLLRESDYNELAERIDEHIRNNRSLLVDLENSYIDARYVDFEYDK</sequence>
<reference evidence="2 3" key="1">
    <citation type="submission" date="2017-04" db="EMBL/GenBank/DDBJ databases">
        <title>Novel microbial lineages endemic to geothermal iron-oxide mats fill important gaps in the evolutionary history of Archaea.</title>
        <authorList>
            <person name="Jay Z.J."/>
            <person name="Beam J.P."/>
            <person name="Dlakic M."/>
            <person name="Rusch D.B."/>
            <person name="Kozubal M.A."/>
            <person name="Inskeep W.P."/>
        </authorList>
    </citation>
    <scope>NUCLEOTIDE SEQUENCE [LARGE SCALE GENOMIC DNA]</scope>
    <source>
        <strain evidence="2">BE_D</strain>
    </source>
</reference>
<dbReference type="InterPro" id="IPR007842">
    <property type="entry name" value="HEPN_dom"/>
</dbReference>
<dbReference type="GO" id="GO:0003677">
    <property type="term" value="F:DNA binding"/>
    <property type="evidence" value="ECO:0007669"/>
    <property type="project" value="UniProtKB-KW"/>
</dbReference>
<evidence type="ECO:0000313" key="2">
    <source>
        <dbReference type="EMBL" id="PSN85477.1"/>
    </source>
</evidence>